<evidence type="ECO:0000256" key="8">
    <source>
        <dbReference type="ARBA" id="ARBA00023157"/>
    </source>
</evidence>
<dbReference type="SUPFAM" id="SSF53474">
    <property type="entry name" value="alpha/beta-Hydrolases"/>
    <property type="match status" value="1"/>
</dbReference>
<dbReference type="AlphaFoldDB" id="A0A507BGR3"/>
<dbReference type="PANTHER" id="PTHR48250">
    <property type="entry name" value="CUTINASE 2-RELATED"/>
    <property type="match status" value="1"/>
</dbReference>
<keyword evidence="8 11" id="KW-1015">Disulfide bond</keyword>
<evidence type="ECO:0000256" key="4">
    <source>
        <dbReference type="ARBA" id="ARBA00022487"/>
    </source>
</evidence>
<reference evidence="13 14" key="1">
    <citation type="submission" date="2019-06" db="EMBL/GenBank/DDBJ databases">
        <title>Draft genome sequence of the filamentous fungus Phialemoniopsis curvata isolated from diesel fuel.</title>
        <authorList>
            <person name="Varaljay V.A."/>
            <person name="Lyon W.J."/>
            <person name="Crouch A.L."/>
            <person name="Drake C.E."/>
            <person name="Hollomon J.M."/>
            <person name="Nadeau L.J."/>
            <person name="Nunn H.S."/>
            <person name="Stevenson B.S."/>
            <person name="Bojanowski C.L."/>
            <person name="Crookes-Goodson W.J."/>
        </authorList>
    </citation>
    <scope>NUCLEOTIDE SEQUENCE [LARGE SCALE GENOMIC DNA]</scope>
    <source>
        <strain evidence="13 14">D216</strain>
    </source>
</reference>
<dbReference type="Gene3D" id="3.40.50.1820">
    <property type="entry name" value="alpha/beta hydrolase"/>
    <property type="match status" value="1"/>
</dbReference>
<sequence>MKLFVLFSTILVAVVLSQTTYLNDPLVTVRADGVPEKPVTVEHSRLLSFLLQLFPARFALKEARDLMHTAERAIALTFGLQSVENQLPKAGEPCPSVTIIYARGTYEIGNVGVLVGPGFFEAVKLATSATNSSVSVAVQGVEYAAIFPEYVKGGDRAGSQKMYSYPPSQSIQVPGARSATDFLPITRADDVSQALEVCPQTKVVMAGFSQGGQVVHNAAAQLPPATMAQVSSVVIFGDPLNGTAVAGAVPERVLVLCHESDIICQGSLFVPLSHMTYLADVGEAAEFVAKHL</sequence>
<keyword evidence="4" id="KW-0719">Serine esterase</keyword>
<evidence type="ECO:0000256" key="5">
    <source>
        <dbReference type="ARBA" id="ARBA00022525"/>
    </source>
</evidence>
<feature type="chain" id="PRO_5021262955" description="cutinase" evidence="12">
    <location>
        <begin position="18"/>
        <end position="292"/>
    </location>
</feature>
<dbReference type="GO" id="GO:0050525">
    <property type="term" value="F:cutinase activity"/>
    <property type="evidence" value="ECO:0007669"/>
    <property type="project" value="UniProtKB-EC"/>
</dbReference>
<evidence type="ECO:0000313" key="14">
    <source>
        <dbReference type="Proteomes" id="UP000319257"/>
    </source>
</evidence>
<proteinExistence type="inferred from homology"/>
<dbReference type="InParanoid" id="A0A507BGR3"/>
<evidence type="ECO:0000256" key="7">
    <source>
        <dbReference type="ARBA" id="ARBA00022801"/>
    </source>
</evidence>
<dbReference type="SMART" id="SM01110">
    <property type="entry name" value="Cutinase"/>
    <property type="match status" value="1"/>
</dbReference>
<keyword evidence="5" id="KW-0964">Secreted</keyword>
<comment type="catalytic activity">
    <reaction evidence="9">
        <text>cutin + H2O = cutin monomers.</text>
        <dbReference type="EC" id="3.1.1.74"/>
    </reaction>
</comment>
<keyword evidence="6 12" id="KW-0732">Signal</keyword>
<comment type="subcellular location">
    <subcellularLocation>
        <location evidence="1">Secreted</location>
    </subcellularLocation>
</comment>
<dbReference type="PANTHER" id="PTHR48250:SF1">
    <property type="entry name" value="CUTINASE"/>
    <property type="match status" value="1"/>
</dbReference>
<dbReference type="OrthoDB" id="2975078at2759"/>
<dbReference type="PROSITE" id="PS00931">
    <property type="entry name" value="CUTINASE_2"/>
    <property type="match status" value="1"/>
</dbReference>
<dbReference type="RefSeq" id="XP_030997619.1">
    <property type="nucleotide sequence ID" value="XM_031136608.1"/>
</dbReference>
<evidence type="ECO:0000256" key="2">
    <source>
        <dbReference type="ARBA" id="ARBA00007534"/>
    </source>
</evidence>
<organism evidence="13 14">
    <name type="scientific">Thyridium curvatum</name>
    <dbReference type="NCBI Taxonomy" id="1093900"/>
    <lineage>
        <taxon>Eukaryota</taxon>
        <taxon>Fungi</taxon>
        <taxon>Dikarya</taxon>
        <taxon>Ascomycota</taxon>
        <taxon>Pezizomycotina</taxon>
        <taxon>Sordariomycetes</taxon>
        <taxon>Sordariomycetidae</taxon>
        <taxon>Thyridiales</taxon>
        <taxon>Thyridiaceae</taxon>
        <taxon>Thyridium</taxon>
    </lineage>
</organism>
<keyword evidence="7" id="KW-0378">Hydrolase</keyword>
<dbReference type="InterPro" id="IPR000675">
    <property type="entry name" value="Cutinase/axe"/>
</dbReference>
<comment type="caution">
    <text evidence="13">The sequence shown here is derived from an EMBL/GenBank/DDBJ whole genome shotgun (WGS) entry which is preliminary data.</text>
</comment>
<keyword evidence="14" id="KW-1185">Reference proteome</keyword>
<dbReference type="InterPro" id="IPR029058">
    <property type="entry name" value="AB_hydrolase_fold"/>
</dbReference>
<dbReference type="InterPro" id="IPR011150">
    <property type="entry name" value="Cutinase_monf"/>
</dbReference>
<evidence type="ECO:0000256" key="3">
    <source>
        <dbReference type="ARBA" id="ARBA00013095"/>
    </source>
</evidence>
<dbReference type="STRING" id="1093900.A0A507BGR3"/>
<evidence type="ECO:0000256" key="6">
    <source>
        <dbReference type="ARBA" id="ARBA00022729"/>
    </source>
</evidence>
<dbReference type="GO" id="GO:0016052">
    <property type="term" value="P:carbohydrate catabolic process"/>
    <property type="evidence" value="ECO:0007669"/>
    <property type="project" value="TreeGrafter"/>
</dbReference>
<evidence type="ECO:0000256" key="1">
    <source>
        <dbReference type="ARBA" id="ARBA00004613"/>
    </source>
</evidence>
<dbReference type="Proteomes" id="UP000319257">
    <property type="component" value="Unassembled WGS sequence"/>
</dbReference>
<evidence type="ECO:0000256" key="9">
    <source>
        <dbReference type="ARBA" id="ARBA00034045"/>
    </source>
</evidence>
<accession>A0A507BGR3</accession>
<feature type="signal peptide" evidence="12">
    <location>
        <begin position="1"/>
        <end position="17"/>
    </location>
</feature>
<protein>
    <recommendedName>
        <fullName evidence="3">cutinase</fullName>
        <ecNumber evidence="3">3.1.1.74</ecNumber>
    </recommendedName>
</protein>
<feature type="active site" description="Nucleophile" evidence="10">
    <location>
        <position position="209"/>
    </location>
</feature>
<dbReference type="EMBL" id="SKBQ01000001">
    <property type="protein sequence ID" value="TPX15908.1"/>
    <property type="molecule type" value="Genomic_DNA"/>
</dbReference>
<evidence type="ECO:0000256" key="11">
    <source>
        <dbReference type="PIRSR" id="PIRSR611150-2"/>
    </source>
</evidence>
<dbReference type="Pfam" id="PF01083">
    <property type="entry name" value="Cutinase"/>
    <property type="match status" value="2"/>
</dbReference>
<dbReference type="GeneID" id="41967689"/>
<comment type="similarity">
    <text evidence="2">Belongs to the cutinase family.</text>
</comment>
<feature type="active site" description="Proton donor/acceptor" evidence="10">
    <location>
        <position position="274"/>
    </location>
</feature>
<name>A0A507BGR3_9PEZI</name>
<dbReference type="GO" id="GO:0005576">
    <property type="term" value="C:extracellular region"/>
    <property type="evidence" value="ECO:0007669"/>
    <property type="project" value="UniProtKB-SubCell"/>
</dbReference>
<feature type="disulfide bond" evidence="11">
    <location>
        <begin position="94"/>
        <end position="198"/>
    </location>
</feature>
<feature type="disulfide bond" evidence="11">
    <location>
        <begin position="257"/>
        <end position="264"/>
    </location>
</feature>
<gene>
    <name evidence="13" type="ORF">E0L32_000242</name>
</gene>
<evidence type="ECO:0000313" key="13">
    <source>
        <dbReference type="EMBL" id="TPX15908.1"/>
    </source>
</evidence>
<evidence type="ECO:0000256" key="12">
    <source>
        <dbReference type="SAM" id="SignalP"/>
    </source>
</evidence>
<dbReference type="EC" id="3.1.1.74" evidence="3"/>
<evidence type="ECO:0000256" key="10">
    <source>
        <dbReference type="PIRSR" id="PIRSR611150-1"/>
    </source>
</evidence>
<dbReference type="InterPro" id="IPR043579">
    <property type="entry name" value="CUTINASE_2"/>
</dbReference>
<feature type="active site" evidence="10">
    <location>
        <position position="261"/>
    </location>
</feature>